<evidence type="ECO:0000313" key="2">
    <source>
        <dbReference type="EMBL" id="EHH20092.1"/>
    </source>
</evidence>
<feature type="non-terminal residue" evidence="2">
    <location>
        <position position="225"/>
    </location>
</feature>
<feature type="region of interest" description="Disordered" evidence="1">
    <location>
        <begin position="1"/>
        <end position="22"/>
    </location>
</feature>
<dbReference type="AlphaFoldDB" id="G7N3G0"/>
<name>G7N3G0_MACMU</name>
<feature type="non-terminal residue" evidence="2">
    <location>
        <position position="1"/>
    </location>
</feature>
<protein>
    <submittedName>
        <fullName evidence="2">Uncharacterized protein</fullName>
    </submittedName>
</protein>
<feature type="region of interest" description="Disordered" evidence="1">
    <location>
        <begin position="51"/>
        <end position="75"/>
    </location>
</feature>
<sequence length="225" mass="24962">GDSKKPSKKHVKREPCSTSTLQVTSSSTTIEILRRYSLYTTQRWRHHGFWGRKKVHPQEASEESPALKDRGDGERPVNARVVQVVPLRCDSSKYSGRLVQCMATSPTETTRGFKTSVNLIQQANAEAACLASCKEDSRNVAGLQPPYGDPVQDTANKDTVRDIADTVRNICNEDALYEITNEAAVHDTNQHAVQDICKKDAAKEPFILENDLIVESISDDEDFAG</sequence>
<organism evidence="2">
    <name type="scientific">Macaca mulatta</name>
    <name type="common">Rhesus macaque</name>
    <dbReference type="NCBI Taxonomy" id="9544"/>
    <lineage>
        <taxon>Eukaryota</taxon>
        <taxon>Metazoa</taxon>
        <taxon>Chordata</taxon>
        <taxon>Craniata</taxon>
        <taxon>Vertebrata</taxon>
        <taxon>Euteleostomi</taxon>
        <taxon>Mammalia</taxon>
        <taxon>Eutheria</taxon>
        <taxon>Euarchontoglires</taxon>
        <taxon>Primates</taxon>
        <taxon>Haplorrhini</taxon>
        <taxon>Catarrhini</taxon>
        <taxon>Cercopithecidae</taxon>
        <taxon>Cercopithecinae</taxon>
        <taxon>Macaca</taxon>
    </lineage>
</organism>
<proteinExistence type="predicted"/>
<dbReference type="AntiFam" id="ANF00059">
    <property type="entry name" value="Ret finger protein-like 3 antisense"/>
</dbReference>
<dbReference type="EMBL" id="CM001262">
    <property type="protein sequence ID" value="EHH20092.1"/>
    <property type="molecule type" value="Genomic_DNA"/>
</dbReference>
<reference evidence="2" key="1">
    <citation type="journal article" date="2011" name="Nat. Biotechnol.">
        <title>Genome sequencing and comparison of two nonhuman primate animal models, the cynomolgus and Chinese rhesus macaques.</title>
        <authorList>
            <person name="Yan G."/>
            <person name="Zhang G."/>
            <person name="Fang X."/>
            <person name="Zhang Y."/>
            <person name="Li C."/>
            <person name="Ling F."/>
            <person name="Cooper D.N."/>
            <person name="Li Q."/>
            <person name="Li Y."/>
            <person name="van Gool A.J."/>
            <person name="Du H."/>
            <person name="Chen J."/>
            <person name="Chen R."/>
            <person name="Zhang P."/>
            <person name="Huang Z."/>
            <person name="Thompson J.R."/>
            <person name="Meng Y."/>
            <person name="Bai Y."/>
            <person name="Wang J."/>
            <person name="Zhuo M."/>
            <person name="Wang T."/>
            <person name="Huang Y."/>
            <person name="Wei L."/>
            <person name="Li J."/>
            <person name="Wang Z."/>
            <person name="Hu H."/>
            <person name="Yang P."/>
            <person name="Le L."/>
            <person name="Stenson P.D."/>
            <person name="Li B."/>
            <person name="Liu X."/>
            <person name="Ball E.V."/>
            <person name="An N."/>
            <person name="Huang Q."/>
            <person name="Zhang Y."/>
            <person name="Fan W."/>
            <person name="Zhang X."/>
            <person name="Li Y."/>
            <person name="Wang W."/>
            <person name="Katze M.G."/>
            <person name="Su B."/>
            <person name="Nielsen R."/>
            <person name="Yang H."/>
            <person name="Wang J."/>
            <person name="Wang X."/>
            <person name="Wang J."/>
        </authorList>
    </citation>
    <scope>NUCLEOTIDE SEQUENCE [LARGE SCALE GENOMIC DNA]</scope>
    <source>
        <strain evidence="2">CR-5</strain>
    </source>
</reference>
<dbReference type="Proteomes" id="UP000013456">
    <property type="component" value="Chromosome 10"/>
</dbReference>
<evidence type="ECO:0000256" key="1">
    <source>
        <dbReference type="SAM" id="MobiDB-lite"/>
    </source>
</evidence>
<feature type="compositionally biased region" description="Basic residues" evidence="1">
    <location>
        <begin position="1"/>
        <end position="12"/>
    </location>
</feature>
<accession>G7N3G0</accession>
<gene>
    <name evidence="2" type="ORF">EGK_02879</name>
</gene>
<feature type="compositionally biased region" description="Basic and acidic residues" evidence="1">
    <location>
        <begin position="65"/>
        <end position="75"/>
    </location>
</feature>